<dbReference type="InterPro" id="IPR032710">
    <property type="entry name" value="NTF2-like_dom_sf"/>
</dbReference>
<dbReference type="EMBL" id="JAAWWP010000008">
    <property type="protein sequence ID" value="NKI42635.1"/>
    <property type="molecule type" value="Genomic_DNA"/>
</dbReference>
<keyword evidence="3" id="KW-0805">Transcription regulation</keyword>
<dbReference type="Pfam" id="PF08281">
    <property type="entry name" value="Sigma70_r4_2"/>
    <property type="match status" value="1"/>
</dbReference>
<dbReference type="NCBIfam" id="TIGR02937">
    <property type="entry name" value="sigma70-ECF"/>
    <property type="match status" value="1"/>
</dbReference>
<protein>
    <submittedName>
        <fullName evidence="9">Sigma-70 family RNA polymerase sigma factor</fullName>
    </submittedName>
</protein>
<feature type="compositionally biased region" description="Basic and acidic residues" evidence="6">
    <location>
        <begin position="78"/>
        <end position="93"/>
    </location>
</feature>
<accession>A0ABX1H2R3</accession>
<dbReference type="PANTHER" id="PTHR30173:SF43">
    <property type="entry name" value="ECF RNA POLYMERASE SIGMA FACTOR SIGI-RELATED"/>
    <property type="match status" value="1"/>
</dbReference>
<dbReference type="InterPro" id="IPR013324">
    <property type="entry name" value="RNA_pol_sigma_r3/r4-like"/>
</dbReference>
<keyword evidence="4" id="KW-0731">Sigma factor</keyword>
<feature type="domain" description="RNA polymerase sigma factor 70 region 4 type 2" evidence="8">
    <location>
        <begin position="115"/>
        <end position="165"/>
    </location>
</feature>
<dbReference type="PANTHER" id="PTHR30173">
    <property type="entry name" value="SIGMA 19 FACTOR"/>
    <property type="match status" value="1"/>
</dbReference>
<proteinExistence type="inferred from homology"/>
<feature type="domain" description="RNA polymerase sigma-70 region 2" evidence="7">
    <location>
        <begin position="14"/>
        <end position="76"/>
    </location>
</feature>
<reference evidence="9 10" key="1">
    <citation type="submission" date="2020-04" db="EMBL/GenBank/DDBJ databases">
        <title>Phylogenetic Diversity and Antibacterial Activity against Ralstonia solanacearum of Endophytic Actinomycete Isolated from Moss.</title>
        <authorList>
            <person name="Zhuang X."/>
        </authorList>
    </citation>
    <scope>NUCLEOTIDE SEQUENCE [LARGE SCALE GENOMIC DNA]</scope>
    <source>
        <strain evidence="9 10">LD120</strain>
    </source>
</reference>
<evidence type="ECO:0000259" key="8">
    <source>
        <dbReference type="Pfam" id="PF08281"/>
    </source>
</evidence>
<comment type="caution">
    <text evidence="9">The sequence shown here is derived from an EMBL/GenBank/DDBJ whole genome shotgun (WGS) entry which is preliminary data.</text>
</comment>
<organism evidence="9 10">
    <name type="scientific">Streptomyces physcomitrii</name>
    <dbReference type="NCBI Taxonomy" id="2724184"/>
    <lineage>
        <taxon>Bacteria</taxon>
        <taxon>Bacillati</taxon>
        <taxon>Actinomycetota</taxon>
        <taxon>Actinomycetes</taxon>
        <taxon>Kitasatosporales</taxon>
        <taxon>Streptomycetaceae</taxon>
        <taxon>Streptomyces</taxon>
    </lineage>
</organism>
<dbReference type="Gene3D" id="3.10.450.50">
    <property type="match status" value="1"/>
</dbReference>
<dbReference type="InterPro" id="IPR013325">
    <property type="entry name" value="RNA_pol_sigma_r2"/>
</dbReference>
<evidence type="ECO:0000256" key="3">
    <source>
        <dbReference type="ARBA" id="ARBA00023015"/>
    </source>
</evidence>
<keyword evidence="5" id="KW-0804">Transcription</keyword>
<dbReference type="Gene3D" id="1.10.10.10">
    <property type="entry name" value="Winged helix-like DNA-binding domain superfamily/Winged helix DNA-binding domain"/>
    <property type="match status" value="1"/>
</dbReference>
<dbReference type="InterPro" id="IPR013249">
    <property type="entry name" value="RNA_pol_sigma70_r4_t2"/>
</dbReference>
<dbReference type="Gene3D" id="1.10.1740.10">
    <property type="match status" value="1"/>
</dbReference>
<gene>
    <name evidence="9" type="ORF">HFV08_15615</name>
</gene>
<dbReference type="SUPFAM" id="SSF88659">
    <property type="entry name" value="Sigma3 and sigma4 domains of RNA polymerase sigma factors"/>
    <property type="match status" value="1"/>
</dbReference>
<dbReference type="InterPro" id="IPR007627">
    <property type="entry name" value="RNA_pol_sigma70_r2"/>
</dbReference>
<dbReference type="SUPFAM" id="SSF88946">
    <property type="entry name" value="Sigma2 domain of RNA polymerase sigma factors"/>
    <property type="match status" value="1"/>
</dbReference>
<evidence type="ECO:0000259" key="7">
    <source>
        <dbReference type="Pfam" id="PF04542"/>
    </source>
</evidence>
<dbReference type="Pfam" id="PF04542">
    <property type="entry name" value="Sigma70_r2"/>
    <property type="match status" value="1"/>
</dbReference>
<evidence type="ECO:0000256" key="5">
    <source>
        <dbReference type="ARBA" id="ARBA00023163"/>
    </source>
</evidence>
<evidence type="ECO:0000256" key="1">
    <source>
        <dbReference type="ARBA" id="ARBA00010641"/>
    </source>
</evidence>
<dbReference type="InterPro" id="IPR052704">
    <property type="entry name" value="ECF_Sigma-70_Domain"/>
</dbReference>
<comment type="subunit">
    <text evidence="2">Interacts transiently with the RNA polymerase catalytic core formed by RpoA, RpoB, RpoC and RpoZ (2 alpha, 1 beta, 1 beta' and 1 omega subunit) to form the RNA polymerase holoenzyme that can initiate transcription.</text>
</comment>
<dbReference type="InterPro" id="IPR036388">
    <property type="entry name" value="WH-like_DNA-bd_sf"/>
</dbReference>
<comment type="similarity">
    <text evidence="1">Belongs to the sigma-70 factor family. ECF subfamily.</text>
</comment>
<name>A0ABX1H2R3_9ACTN</name>
<evidence type="ECO:0000256" key="2">
    <source>
        <dbReference type="ARBA" id="ARBA00011344"/>
    </source>
</evidence>
<dbReference type="SUPFAM" id="SSF54427">
    <property type="entry name" value="NTF2-like"/>
    <property type="match status" value="1"/>
</dbReference>
<feature type="region of interest" description="Disordered" evidence="6">
    <location>
        <begin position="78"/>
        <end position="102"/>
    </location>
</feature>
<dbReference type="InterPro" id="IPR014284">
    <property type="entry name" value="RNA_pol_sigma-70_dom"/>
</dbReference>
<evidence type="ECO:0000256" key="4">
    <source>
        <dbReference type="ARBA" id="ARBA00023082"/>
    </source>
</evidence>
<keyword evidence="10" id="KW-1185">Reference proteome</keyword>
<dbReference type="RefSeq" id="WP_168539883.1">
    <property type="nucleotide sequence ID" value="NZ_JAAWWP010000008.1"/>
</dbReference>
<evidence type="ECO:0000256" key="6">
    <source>
        <dbReference type="SAM" id="MobiDB-lite"/>
    </source>
</evidence>
<sequence>MDKGEWPALAEKFESQRPHLRAVAYRMLGSVAEADDAVQETWLRLSRSEAGEIGNLGGWLTTVAGRICLDMLRSRSSRREDPLGDHLPEHGPRDQAAAPTDPAHEAQLVDSVGLALLVVLDTLDPAERIAFVLHDMFSVPFGEIAPIVGRTPVAARQLASRARRRVQAVDTSPDSDLPRQRAVVDAFLAAARGGEFEALLALLDPDVVLRVDAAATPAGTPMEIVGAQPVAAQAGLYSGRAHLARTALVDGRLGLATAAPRQLSVVMDFTVSEGRITAMNIIADPTRLARLDVAILSA</sequence>
<evidence type="ECO:0000313" key="9">
    <source>
        <dbReference type="EMBL" id="NKI42635.1"/>
    </source>
</evidence>
<dbReference type="Proteomes" id="UP000772196">
    <property type="component" value="Unassembled WGS sequence"/>
</dbReference>
<evidence type="ECO:0000313" key="10">
    <source>
        <dbReference type="Proteomes" id="UP000772196"/>
    </source>
</evidence>